<dbReference type="InterPro" id="IPR041698">
    <property type="entry name" value="Methyltransf_25"/>
</dbReference>
<name>A0AA42BW09_9MICO</name>
<evidence type="ECO:0000313" key="4">
    <source>
        <dbReference type="Proteomes" id="UP001165587"/>
    </source>
</evidence>
<evidence type="ECO:0000256" key="1">
    <source>
        <dbReference type="SAM" id="MobiDB-lite"/>
    </source>
</evidence>
<dbReference type="GO" id="GO:0008168">
    <property type="term" value="F:methyltransferase activity"/>
    <property type="evidence" value="ECO:0007669"/>
    <property type="project" value="UniProtKB-KW"/>
</dbReference>
<feature type="domain" description="Methyltransferase" evidence="2">
    <location>
        <begin position="84"/>
        <end position="182"/>
    </location>
</feature>
<dbReference type="GO" id="GO:0032259">
    <property type="term" value="P:methylation"/>
    <property type="evidence" value="ECO:0007669"/>
    <property type="project" value="UniProtKB-KW"/>
</dbReference>
<dbReference type="EMBL" id="JANLCK010000009">
    <property type="protein sequence ID" value="MCS5727309.1"/>
    <property type="molecule type" value="Genomic_DNA"/>
</dbReference>
<dbReference type="InterPro" id="IPR029063">
    <property type="entry name" value="SAM-dependent_MTases_sf"/>
</dbReference>
<feature type="region of interest" description="Disordered" evidence="1">
    <location>
        <begin position="1"/>
        <end position="23"/>
    </location>
</feature>
<dbReference type="Proteomes" id="UP001165587">
    <property type="component" value="Unassembled WGS sequence"/>
</dbReference>
<proteinExistence type="predicted"/>
<keyword evidence="3" id="KW-0489">Methyltransferase</keyword>
<dbReference type="RefSeq" id="WP_259530290.1">
    <property type="nucleotide sequence ID" value="NZ_JANLCK010000009.1"/>
</dbReference>
<comment type="caution">
    <text evidence="3">The sequence shown here is derived from an EMBL/GenBank/DDBJ whole genome shotgun (WGS) entry which is preliminary data.</text>
</comment>
<reference evidence="3" key="1">
    <citation type="submission" date="2022-08" db="EMBL/GenBank/DDBJ databases">
        <authorList>
            <person name="Deng Y."/>
            <person name="Han X.-F."/>
            <person name="Zhang Y.-Q."/>
        </authorList>
    </citation>
    <scope>NUCLEOTIDE SEQUENCE</scope>
    <source>
        <strain evidence="3">CPCC 203407</strain>
    </source>
</reference>
<dbReference type="SUPFAM" id="SSF53335">
    <property type="entry name" value="S-adenosyl-L-methionine-dependent methyltransferases"/>
    <property type="match status" value="1"/>
</dbReference>
<keyword evidence="3" id="KW-0808">Transferase</keyword>
<protein>
    <submittedName>
        <fullName evidence="3">Class I SAM-dependent methyltransferase</fullName>
    </submittedName>
</protein>
<dbReference type="CDD" id="cd02440">
    <property type="entry name" value="AdoMet_MTases"/>
    <property type="match status" value="1"/>
</dbReference>
<evidence type="ECO:0000259" key="2">
    <source>
        <dbReference type="Pfam" id="PF13649"/>
    </source>
</evidence>
<sequence length="304" mass="34108">MAENDGTAPTETTPVEIHPRGEIDPRAGAWLDDNLASWNERVPLHVNGDHYDQSELLAGRGRLRELEEEALGRMFPQGLEGLRVLHLQCHFGADSLVFAQRGAEVVGLDFSLPAVRAARELAASTGLSDRARFVVANVYDARHLLPQPGSFDLVYTSWGTIGWLPDIVEWARIVSWFVKPGGRFYFADSHPAAWVFDDAEPGALPRFAYPYDDGGVPTVLEEQGDYADESAVLENPRTWEWTHPLSATLGGLLDAGLRLDRLGEHYELPWRMFRALEQGDDGLWRWPRERWLPLGVSLEMTLPE</sequence>
<gene>
    <name evidence="3" type="ORF">N1028_15545</name>
</gene>
<keyword evidence="4" id="KW-1185">Reference proteome</keyword>
<organism evidence="3 4">
    <name type="scientific">Herbiconiux oxytropis</name>
    <dbReference type="NCBI Taxonomy" id="2970915"/>
    <lineage>
        <taxon>Bacteria</taxon>
        <taxon>Bacillati</taxon>
        <taxon>Actinomycetota</taxon>
        <taxon>Actinomycetes</taxon>
        <taxon>Micrococcales</taxon>
        <taxon>Microbacteriaceae</taxon>
        <taxon>Herbiconiux</taxon>
    </lineage>
</organism>
<evidence type="ECO:0000313" key="3">
    <source>
        <dbReference type="EMBL" id="MCS5727309.1"/>
    </source>
</evidence>
<accession>A0AA42BW09</accession>
<dbReference type="Gene3D" id="3.40.50.150">
    <property type="entry name" value="Vaccinia Virus protein VP39"/>
    <property type="match status" value="1"/>
</dbReference>
<dbReference type="AlphaFoldDB" id="A0AA42BW09"/>
<dbReference type="Pfam" id="PF13649">
    <property type="entry name" value="Methyltransf_25"/>
    <property type="match status" value="1"/>
</dbReference>